<dbReference type="AlphaFoldDB" id="A0A0C9WKF4"/>
<proteinExistence type="predicted"/>
<accession>A0A0C9WKF4</accession>
<feature type="region of interest" description="Disordered" evidence="1">
    <location>
        <begin position="31"/>
        <end position="102"/>
    </location>
</feature>
<dbReference type="EMBL" id="KN838725">
    <property type="protein sequence ID" value="KIJ96309.1"/>
    <property type="molecule type" value="Genomic_DNA"/>
</dbReference>
<dbReference type="HOGENOM" id="CLU_940310_0_0_1"/>
<feature type="region of interest" description="Disordered" evidence="1">
    <location>
        <begin position="121"/>
        <end position="155"/>
    </location>
</feature>
<sequence>MGEICERGRGQRVSSRQTHYPTWGIHKVLPGLQSGKLGKKGKRMRGGDKDLDVESSLAEESASTMVSRLSTRVRGPSRKANKSDPDTDETASSSRQGRRGKDVAVNADAYVVVLVEADMEHDESGYKEKVEQEVKVASDNDEDTSPLPINDDTPQDVVKDITEKQHLQLTPLTRELKDLKNGHTARGEHHHALLRPLQEFRASSSSSIDGVPRNVEAGIEKPWQMGLPVIERYTREMIEAAHHLSISSIKVIIKPIPTILRDGKALSGVKSRGERFRISCKDKAERGFDSDPCNWD</sequence>
<reference evidence="3" key="2">
    <citation type="submission" date="2015-01" db="EMBL/GenBank/DDBJ databases">
        <title>Evolutionary Origins and Diversification of the Mycorrhizal Mutualists.</title>
        <authorList>
            <consortium name="DOE Joint Genome Institute"/>
            <consortium name="Mycorrhizal Genomics Consortium"/>
            <person name="Kohler A."/>
            <person name="Kuo A."/>
            <person name="Nagy L.G."/>
            <person name="Floudas D."/>
            <person name="Copeland A."/>
            <person name="Barry K.W."/>
            <person name="Cichocki N."/>
            <person name="Veneault-Fourrey C."/>
            <person name="LaButti K."/>
            <person name="Lindquist E.A."/>
            <person name="Lipzen A."/>
            <person name="Lundell T."/>
            <person name="Morin E."/>
            <person name="Murat C."/>
            <person name="Riley R."/>
            <person name="Ohm R."/>
            <person name="Sun H."/>
            <person name="Tunlid A."/>
            <person name="Henrissat B."/>
            <person name="Grigoriev I.V."/>
            <person name="Hibbett D.S."/>
            <person name="Martin F."/>
        </authorList>
    </citation>
    <scope>NUCLEOTIDE SEQUENCE [LARGE SCALE GENOMIC DNA]</scope>
    <source>
        <strain evidence="3">LaAM-08-1</strain>
    </source>
</reference>
<keyword evidence="3" id="KW-1185">Reference proteome</keyword>
<reference evidence="2 3" key="1">
    <citation type="submission" date="2014-04" db="EMBL/GenBank/DDBJ databases">
        <authorList>
            <consortium name="DOE Joint Genome Institute"/>
            <person name="Kuo A."/>
            <person name="Kohler A."/>
            <person name="Nagy L.G."/>
            <person name="Floudas D."/>
            <person name="Copeland A."/>
            <person name="Barry K.W."/>
            <person name="Cichocki N."/>
            <person name="Veneault-Fourrey C."/>
            <person name="LaButti K."/>
            <person name="Lindquist E.A."/>
            <person name="Lipzen A."/>
            <person name="Lundell T."/>
            <person name="Morin E."/>
            <person name="Murat C."/>
            <person name="Sun H."/>
            <person name="Tunlid A."/>
            <person name="Henrissat B."/>
            <person name="Grigoriev I.V."/>
            <person name="Hibbett D.S."/>
            <person name="Martin F."/>
            <person name="Nordberg H.P."/>
            <person name="Cantor M.N."/>
            <person name="Hua S.X."/>
        </authorList>
    </citation>
    <scope>NUCLEOTIDE SEQUENCE [LARGE SCALE GENOMIC DNA]</scope>
    <source>
        <strain evidence="2 3">LaAM-08-1</strain>
    </source>
</reference>
<dbReference type="Proteomes" id="UP000054477">
    <property type="component" value="Unassembled WGS sequence"/>
</dbReference>
<organism evidence="2 3">
    <name type="scientific">Laccaria amethystina LaAM-08-1</name>
    <dbReference type="NCBI Taxonomy" id="1095629"/>
    <lineage>
        <taxon>Eukaryota</taxon>
        <taxon>Fungi</taxon>
        <taxon>Dikarya</taxon>
        <taxon>Basidiomycota</taxon>
        <taxon>Agaricomycotina</taxon>
        <taxon>Agaricomycetes</taxon>
        <taxon>Agaricomycetidae</taxon>
        <taxon>Agaricales</taxon>
        <taxon>Agaricineae</taxon>
        <taxon>Hydnangiaceae</taxon>
        <taxon>Laccaria</taxon>
    </lineage>
</organism>
<evidence type="ECO:0000313" key="3">
    <source>
        <dbReference type="Proteomes" id="UP000054477"/>
    </source>
</evidence>
<evidence type="ECO:0000256" key="1">
    <source>
        <dbReference type="SAM" id="MobiDB-lite"/>
    </source>
</evidence>
<evidence type="ECO:0000313" key="2">
    <source>
        <dbReference type="EMBL" id="KIJ96309.1"/>
    </source>
</evidence>
<gene>
    <name evidence="2" type="ORF">K443DRAFT_290886</name>
</gene>
<protein>
    <submittedName>
        <fullName evidence="2">Uncharacterized protein</fullName>
    </submittedName>
</protein>
<feature type="compositionally biased region" description="Basic and acidic residues" evidence="1">
    <location>
        <begin position="122"/>
        <end position="138"/>
    </location>
</feature>
<feature type="compositionally biased region" description="Polar residues" evidence="1">
    <location>
        <begin position="61"/>
        <end position="70"/>
    </location>
</feature>
<name>A0A0C9WKF4_9AGAR</name>